<dbReference type="Proteomes" id="UP000582016">
    <property type="component" value="Unassembled WGS sequence"/>
</dbReference>
<reference evidence="1 2" key="1">
    <citation type="submission" date="2020-05" db="EMBL/GenBank/DDBJ databases">
        <title>Identification and distribution of gene clusters putatively required for synthesis of sphingolipid metabolism inhibitors in phylogenetically diverse species of the filamentous fungus Fusarium.</title>
        <authorList>
            <person name="Kim H.-S."/>
            <person name="Busman M."/>
            <person name="Brown D.W."/>
            <person name="Divon H."/>
            <person name="Uhlig S."/>
            <person name="Proctor R.H."/>
        </authorList>
    </citation>
    <scope>NUCLEOTIDE SEQUENCE [LARGE SCALE GENOMIC DNA]</scope>
    <source>
        <strain evidence="1 2">NRRL 13617</strain>
    </source>
</reference>
<protein>
    <submittedName>
        <fullName evidence="1">Uncharacterized protein</fullName>
    </submittedName>
</protein>
<organism evidence="1 2">
    <name type="scientific">Fusarium phyllophilum</name>
    <dbReference type="NCBI Taxonomy" id="47803"/>
    <lineage>
        <taxon>Eukaryota</taxon>
        <taxon>Fungi</taxon>
        <taxon>Dikarya</taxon>
        <taxon>Ascomycota</taxon>
        <taxon>Pezizomycotina</taxon>
        <taxon>Sordariomycetes</taxon>
        <taxon>Hypocreomycetidae</taxon>
        <taxon>Hypocreales</taxon>
        <taxon>Nectriaceae</taxon>
        <taxon>Fusarium</taxon>
        <taxon>Fusarium fujikuroi species complex</taxon>
    </lineage>
</organism>
<proteinExistence type="predicted"/>
<evidence type="ECO:0000313" key="1">
    <source>
        <dbReference type="EMBL" id="KAF5543494.1"/>
    </source>
</evidence>
<keyword evidence="2" id="KW-1185">Reference proteome</keyword>
<accession>A0A8H5IUX4</accession>
<evidence type="ECO:0000313" key="2">
    <source>
        <dbReference type="Proteomes" id="UP000582016"/>
    </source>
</evidence>
<sequence>MLFEFWNPKPFSTRLSKEEDAFLSMRVTVSDVRQSTDSPLTSSTEMSTICHLLAKAPSSTLFIEPGKANVPGFTNEQAINATYEGEKLEIRRRLSDRG</sequence>
<dbReference type="EMBL" id="JAAOAQ010000515">
    <property type="protein sequence ID" value="KAF5543494.1"/>
    <property type="molecule type" value="Genomic_DNA"/>
</dbReference>
<name>A0A8H5IUX4_9HYPO</name>
<gene>
    <name evidence="1" type="ORF">FPHYL_11270</name>
</gene>
<dbReference type="AlphaFoldDB" id="A0A8H5IUX4"/>
<comment type="caution">
    <text evidence="1">The sequence shown here is derived from an EMBL/GenBank/DDBJ whole genome shotgun (WGS) entry which is preliminary data.</text>
</comment>